<gene>
    <name evidence="2" type="ORF">DR871_013885</name>
</gene>
<organism evidence="2 3">
    <name type="scientific">Flavobacterium petrolei</name>
    <dbReference type="NCBI Taxonomy" id="2259594"/>
    <lineage>
        <taxon>Bacteria</taxon>
        <taxon>Pseudomonadati</taxon>
        <taxon>Bacteroidota</taxon>
        <taxon>Flavobacteriia</taxon>
        <taxon>Flavobacteriales</taxon>
        <taxon>Flavobacteriaceae</taxon>
        <taxon>Flavobacterium</taxon>
    </lineage>
</organism>
<feature type="transmembrane region" description="Helical" evidence="1">
    <location>
        <begin position="63"/>
        <end position="84"/>
    </location>
</feature>
<accession>A0A482TT23</accession>
<proteinExistence type="predicted"/>
<feature type="transmembrane region" description="Helical" evidence="1">
    <location>
        <begin position="96"/>
        <end position="115"/>
    </location>
</feature>
<dbReference type="Proteomes" id="UP000253235">
    <property type="component" value="Unassembled WGS sequence"/>
</dbReference>
<keyword evidence="1" id="KW-1133">Transmembrane helix</keyword>
<dbReference type="OrthoDB" id="1069342at2"/>
<dbReference type="EMBL" id="QNVY02000005">
    <property type="protein sequence ID" value="RYJ51012.1"/>
    <property type="molecule type" value="Genomic_DNA"/>
</dbReference>
<evidence type="ECO:0000313" key="2">
    <source>
        <dbReference type="EMBL" id="RYJ51012.1"/>
    </source>
</evidence>
<comment type="caution">
    <text evidence="2">The sequence shown here is derived from an EMBL/GenBank/DDBJ whole genome shotgun (WGS) entry which is preliminary data.</text>
</comment>
<evidence type="ECO:0008006" key="4">
    <source>
        <dbReference type="Google" id="ProtNLM"/>
    </source>
</evidence>
<reference evidence="2 3" key="1">
    <citation type="submission" date="2019-01" db="EMBL/GenBank/DDBJ databases">
        <title>Flavobacterium sp. nov. isolated from arctic soil.</title>
        <authorList>
            <person name="Kim D.-U."/>
        </authorList>
    </citation>
    <scope>NUCLEOTIDE SEQUENCE [LARGE SCALE GENOMIC DNA]</scope>
    <source>
        <strain evidence="2 3">Kopri-42</strain>
    </source>
</reference>
<evidence type="ECO:0000256" key="1">
    <source>
        <dbReference type="SAM" id="Phobius"/>
    </source>
</evidence>
<dbReference type="AlphaFoldDB" id="A0A482TT23"/>
<keyword evidence="1" id="KW-0812">Transmembrane</keyword>
<feature type="transmembrane region" description="Helical" evidence="1">
    <location>
        <begin position="121"/>
        <end position="140"/>
    </location>
</feature>
<feature type="transmembrane region" description="Helical" evidence="1">
    <location>
        <begin position="7"/>
        <end position="26"/>
    </location>
</feature>
<protein>
    <recommendedName>
        <fullName evidence="4">DUF2238 domain-containing protein</fullName>
    </recommendedName>
</protein>
<keyword evidence="3" id="KW-1185">Reference proteome</keyword>
<keyword evidence="1" id="KW-0472">Membrane</keyword>
<name>A0A482TT23_9FLAO</name>
<sequence>MNSRIKHFLFHILIPFLTGGLLYISFRSKSIRLFSWCETIGLANYISIIRSVINPYKESIPNWVYYSIPDGLWMYSFTSSYMMLWQKDIYYGKYWLSFPFVFGWGFELSQGLGIIQGTFDVIDLTVYILAVSFSILFFTIQNNQYEKQKNTI</sequence>
<dbReference type="RefSeq" id="WP_113666796.1">
    <property type="nucleotide sequence ID" value="NZ_QNVY02000005.1"/>
</dbReference>
<evidence type="ECO:0000313" key="3">
    <source>
        <dbReference type="Proteomes" id="UP000253235"/>
    </source>
</evidence>